<evidence type="ECO:0000259" key="8">
    <source>
        <dbReference type="Pfam" id="PF20628"/>
    </source>
</evidence>
<dbReference type="InterPro" id="IPR048327">
    <property type="entry name" value="Dyp_perox_N"/>
</dbReference>
<evidence type="ECO:0000259" key="7">
    <source>
        <dbReference type="Pfam" id="PF04261"/>
    </source>
</evidence>
<sequence length="314" mass="35680">MSHTRIQPVMSRPGENAMFIVLGINQNQECVNTIIDFAANFSALTRSLNNRYPESHFNATLGFSRNAWDRLFPTKLIPRELVTFKEIVGPKYTAVSTPGDLLFHIRADRQALCYELGSIIQEQLQDACYSIDEVHGFRYFDGRAIIGFVDGTENPEPEIAAEYALVGDEDPHYKGGSYAFIQKYLHDMEKWRNLTDQEQEKVIGRKKFNDVELSDDVKPPTAHNVVSKAHDAEGNELKIMRANMPFSNPSKNEYGTFFIGYSRKFSTTHQMLNHMFKGSPEGHLDRLLDFSTATTGTLFFVPTVDFLDDLSTDE</sequence>
<evidence type="ECO:0000256" key="3">
    <source>
        <dbReference type="ARBA" id="ARBA00022723"/>
    </source>
</evidence>
<dbReference type="SUPFAM" id="SSF54909">
    <property type="entry name" value="Dimeric alpha+beta barrel"/>
    <property type="match status" value="1"/>
</dbReference>
<evidence type="ECO:0000313" key="9">
    <source>
        <dbReference type="EMBL" id="QIO05998.1"/>
    </source>
</evidence>
<dbReference type="InterPro" id="IPR011008">
    <property type="entry name" value="Dimeric_a/b-barrel"/>
</dbReference>
<dbReference type="PANTHER" id="PTHR30521:SF0">
    <property type="entry name" value="DYP-TYPE PEROXIDASE FAMILY PROTEIN"/>
    <property type="match status" value="1"/>
</dbReference>
<evidence type="ECO:0000256" key="4">
    <source>
        <dbReference type="ARBA" id="ARBA00023002"/>
    </source>
</evidence>
<feature type="domain" description="Dyp-type peroxidase N-terminal" evidence="7">
    <location>
        <begin position="13"/>
        <end position="138"/>
    </location>
</feature>
<reference evidence="9 10" key="1">
    <citation type="submission" date="2020-03" db="EMBL/GenBank/DDBJ databases">
        <authorList>
            <person name="Zhu W."/>
        </authorList>
    </citation>
    <scope>NUCLEOTIDE SEQUENCE [LARGE SCALE GENOMIC DNA]</scope>
    <source>
        <strain evidence="9 10">323-1</strain>
    </source>
</reference>
<dbReference type="Pfam" id="PF20628">
    <property type="entry name" value="Dyp_perox_C"/>
    <property type="match status" value="1"/>
</dbReference>
<dbReference type="GO" id="GO:0020037">
    <property type="term" value="F:heme binding"/>
    <property type="evidence" value="ECO:0007669"/>
    <property type="project" value="InterPro"/>
</dbReference>
<dbReference type="Proteomes" id="UP000502297">
    <property type="component" value="Chromosome"/>
</dbReference>
<keyword evidence="5" id="KW-0408">Iron</keyword>
<dbReference type="AlphaFoldDB" id="A0A6G8RW25"/>
<comment type="cofactor">
    <cofactor evidence="1">
        <name>heme b</name>
        <dbReference type="ChEBI" id="CHEBI:60344"/>
    </cofactor>
</comment>
<evidence type="ECO:0000256" key="2">
    <source>
        <dbReference type="ARBA" id="ARBA00022559"/>
    </source>
</evidence>
<dbReference type="KEGG" id="asha:G8E00_08555"/>
<keyword evidence="4" id="KW-0560">Oxidoreductase</keyword>
<keyword evidence="10" id="KW-1185">Reference proteome</keyword>
<name>A0A6G8RW25_9GAMM</name>
<proteinExistence type="inferred from homology"/>
<dbReference type="PROSITE" id="PS51404">
    <property type="entry name" value="DYP_PEROXIDASE"/>
    <property type="match status" value="1"/>
</dbReference>
<dbReference type="GO" id="GO:0004601">
    <property type="term" value="F:peroxidase activity"/>
    <property type="evidence" value="ECO:0007669"/>
    <property type="project" value="UniProtKB-KW"/>
</dbReference>
<evidence type="ECO:0000256" key="5">
    <source>
        <dbReference type="ARBA" id="ARBA00023004"/>
    </source>
</evidence>
<dbReference type="RefSeq" id="WP_166223707.1">
    <property type="nucleotide sequence ID" value="NZ_CP049801.1"/>
</dbReference>
<accession>A0A6G8RW25</accession>
<dbReference type="GO" id="GO:0046872">
    <property type="term" value="F:metal ion binding"/>
    <property type="evidence" value="ECO:0007669"/>
    <property type="project" value="UniProtKB-KW"/>
</dbReference>
<dbReference type="PANTHER" id="PTHR30521">
    <property type="entry name" value="DEFERROCHELATASE/PEROXIDASE"/>
    <property type="match status" value="1"/>
</dbReference>
<evidence type="ECO:0000256" key="6">
    <source>
        <dbReference type="ARBA" id="ARBA00025737"/>
    </source>
</evidence>
<feature type="domain" description="Dyp-type peroxidase C-terminal" evidence="8">
    <location>
        <begin position="142"/>
        <end position="305"/>
    </location>
</feature>
<dbReference type="InterPro" id="IPR048328">
    <property type="entry name" value="Dyp_perox_C"/>
</dbReference>
<gene>
    <name evidence="9" type="ORF">G8E00_08555</name>
</gene>
<dbReference type="EMBL" id="CP049801">
    <property type="protein sequence ID" value="QIO05998.1"/>
    <property type="molecule type" value="Genomic_DNA"/>
</dbReference>
<organism evidence="9 10">
    <name type="scientific">Acinetobacter shaoyimingii</name>
    <dbReference type="NCBI Taxonomy" id="2715164"/>
    <lineage>
        <taxon>Bacteria</taxon>
        <taxon>Pseudomonadati</taxon>
        <taxon>Pseudomonadota</taxon>
        <taxon>Gammaproteobacteria</taxon>
        <taxon>Moraxellales</taxon>
        <taxon>Moraxellaceae</taxon>
        <taxon>Acinetobacter</taxon>
    </lineage>
</organism>
<dbReference type="NCBIfam" id="TIGR01413">
    <property type="entry name" value="Dyp_perox_fam"/>
    <property type="match status" value="1"/>
</dbReference>
<dbReference type="InterPro" id="IPR006314">
    <property type="entry name" value="Dyp_peroxidase"/>
</dbReference>
<dbReference type="GO" id="GO:0005829">
    <property type="term" value="C:cytosol"/>
    <property type="evidence" value="ECO:0007669"/>
    <property type="project" value="TreeGrafter"/>
</dbReference>
<protein>
    <submittedName>
        <fullName evidence="9">Dyp-type peroxidase</fullName>
    </submittedName>
</protein>
<dbReference type="Pfam" id="PF04261">
    <property type="entry name" value="Dyp_perox_N"/>
    <property type="match status" value="1"/>
</dbReference>
<keyword evidence="3" id="KW-0479">Metal-binding</keyword>
<evidence type="ECO:0000256" key="1">
    <source>
        <dbReference type="ARBA" id="ARBA00001970"/>
    </source>
</evidence>
<evidence type="ECO:0000313" key="10">
    <source>
        <dbReference type="Proteomes" id="UP000502297"/>
    </source>
</evidence>
<comment type="similarity">
    <text evidence="6">Belongs to the DyP-type peroxidase family.</text>
</comment>
<keyword evidence="2 9" id="KW-0575">Peroxidase</keyword>